<dbReference type="SUPFAM" id="SSF51412">
    <property type="entry name" value="Inosine monophosphate dehydrogenase (IMPDH)"/>
    <property type="match status" value="1"/>
</dbReference>
<reference evidence="2" key="1">
    <citation type="submission" date="2018-06" db="EMBL/GenBank/DDBJ databases">
        <authorList>
            <person name="Zhirakovskaya E."/>
        </authorList>
    </citation>
    <scope>NUCLEOTIDE SEQUENCE</scope>
</reference>
<proteinExistence type="predicted"/>
<sequence>MPTQQFNEVEVTSTNDSVPGHQRGEIPLRHQSRIEGFRCLKEELEKLVFIDGAWILPFIQGGKGVGATNGKNAGAWAMENTGGTIAATGAAIGYGEDGREISYTYAARSRPKRHEEMVKLSTKGCILQAQIAHKAAHGRGRVRINFLKMAGGSMRIMRGVLASTRLAGGGNIIHAVTMGAGLPSEEDARICADEGVYLDPIISSAMALKVLLKRNFKNWQGSYSDLIGAVVYEDPWLAGGHNGITSREDPEVPENSYERVRNLRSVMNENGMENVAIIMAGGVWYLRDWENWLNNPEIGPIAFQIGTRDLLTQESPVSQEWKLLLLSMNEGDVALNKFSPTGFYSSAYKNAMIRELYQRSERQVPFAPERCADKSERIKGTGVPAKGYFVSQKDKVKVDAWHSDGFDVALRTPDHTLIFITKQKSREIKRLKVECVGCLATCKLTTWSENPDKKFTTGRLPDPRVHCIREGLLGAIQGDDLDKHLIFAGHNAYKAGEDPFYRDETGNVFIPTVKQLVERLMIGD</sequence>
<gene>
    <name evidence="2" type="ORF">MNBD_ALPHA08-1690</name>
</gene>
<dbReference type="Gene3D" id="3.20.20.70">
    <property type="entry name" value="Aldolase class I"/>
    <property type="match status" value="1"/>
</dbReference>
<dbReference type="InterPro" id="IPR013785">
    <property type="entry name" value="Aldolase_TIM"/>
</dbReference>
<keyword evidence="2" id="KW-0223">Dioxygenase</keyword>
<dbReference type="AlphaFoldDB" id="A0A3B0RNT2"/>
<dbReference type="EMBL" id="UOEC01000069">
    <property type="protein sequence ID" value="VAV89888.1"/>
    <property type="molecule type" value="Genomic_DNA"/>
</dbReference>
<feature type="compositionally biased region" description="Polar residues" evidence="1">
    <location>
        <begin position="1"/>
        <end position="17"/>
    </location>
</feature>
<dbReference type="Pfam" id="PF03060">
    <property type="entry name" value="NMO"/>
    <property type="match status" value="1"/>
</dbReference>
<keyword evidence="2" id="KW-0560">Oxidoreductase</keyword>
<protein>
    <submittedName>
        <fullName evidence="2">Dioxygenases related to 2-nitropropane dioxygenase</fullName>
    </submittedName>
</protein>
<feature type="region of interest" description="Disordered" evidence="1">
    <location>
        <begin position="1"/>
        <end position="24"/>
    </location>
</feature>
<name>A0A3B0RNT2_9ZZZZ</name>
<evidence type="ECO:0000313" key="2">
    <source>
        <dbReference type="EMBL" id="VAV89888.1"/>
    </source>
</evidence>
<organism evidence="2">
    <name type="scientific">hydrothermal vent metagenome</name>
    <dbReference type="NCBI Taxonomy" id="652676"/>
    <lineage>
        <taxon>unclassified sequences</taxon>
        <taxon>metagenomes</taxon>
        <taxon>ecological metagenomes</taxon>
    </lineage>
</organism>
<accession>A0A3B0RNT2</accession>
<dbReference type="GO" id="GO:0051213">
    <property type="term" value="F:dioxygenase activity"/>
    <property type="evidence" value="ECO:0007669"/>
    <property type="project" value="UniProtKB-KW"/>
</dbReference>
<evidence type="ECO:0000256" key="1">
    <source>
        <dbReference type="SAM" id="MobiDB-lite"/>
    </source>
</evidence>